<keyword evidence="7" id="KW-1185">Reference proteome</keyword>
<feature type="domain" description="C2H2-type" evidence="5">
    <location>
        <begin position="283"/>
        <end position="313"/>
    </location>
</feature>
<evidence type="ECO:0000256" key="2">
    <source>
        <dbReference type="ARBA" id="ARBA00023242"/>
    </source>
</evidence>
<keyword evidence="3" id="KW-0863">Zinc-finger</keyword>
<accession>A0ABR3VEJ6</accession>
<comment type="subcellular location">
    <subcellularLocation>
        <location evidence="1">Nucleus</location>
    </subcellularLocation>
</comment>
<protein>
    <recommendedName>
        <fullName evidence="5">C2H2-type domain-containing protein</fullName>
    </recommendedName>
</protein>
<name>A0ABR3VEJ6_HUMIN</name>
<dbReference type="SMART" id="SM00355">
    <property type="entry name" value="ZnF_C2H2"/>
    <property type="match status" value="2"/>
</dbReference>
<evidence type="ECO:0000313" key="7">
    <source>
        <dbReference type="Proteomes" id="UP001583172"/>
    </source>
</evidence>
<dbReference type="Proteomes" id="UP001583172">
    <property type="component" value="Unassembled WGS sequence"/>
</dbReference>
<dbReference type="Pfam" id="PF00096">
    <property type="entry name" value="zf-C2H2"/>
    <property type="match status" value="1"/>
</dbReference>
<dbReference type="PANTHER" id="PTHR47427">
    <property type="entry name" value="PROTEIN STE12"/>
    <property type="match status" value="1"/>
</dbReference>
<keyword evidence="3" id="KW-0862">Zinc</keyword>
<comment type="caution">
    <text evidence="6">The sequence shown here is derived from an EMBL/GenBank/DDBJ whole genome shotgun (WGS) entry which is preliminary data.</text>
</comment>
<gene>
    <name evidence="6" type="ORF">VTJ49DRAFT_582</name>
</gene>
<dbReference type="PANTHER" id="PTHR47427:SF2">
    <property type="entry name" value="C2H2-TYPE DOMAIN-CONTAINING PROTEIN"/>
    <property type="match status" value="1"/>
</dbReference>
<organism evidence="6 7">
    <name type="scientific">Humicola insolens</name>
    <name type="common">Soft-rot fungus</name>
    <dbReference type="NCBI Taxonomy" id="85995"/>
    <lineage>
        <taxon>Eukaryota</taxon>
        <taxon>Fungi</taxon>
        <taxon>Dikarya</taxon>
        <taxon>Ascomycota</taxon>
        <taxon>Pezizomycotina</taxon>
        <taxon>Sordariomycetes</taxon>
        <taxon>Sordariomycetidae</taxon>
        <taxon>Sordariales</taxon>
        <taxon>Chaetomiaceae</taxon>
        <taxon>Mycothermus</taxon>
    </lineage>
</organism>
<proteinExistence type="predicted"/>
<reference evidence="6 7" key="1">
    <citation type="journal article" date="2024" name="Commun. Biol.">
        <title>Comparative genomic analysis of thermophilic fungi reveals convergent evolutionary adaptations and gene losses.</title>
        <authorList>
            <person name="Steindorff A.S."/>
            <person name="Aguilar-Pontes M.V."/>
            <person name="Robinson A.J."/>
            <person name="Andreopoulos B."/>
            <person name="LaButti K."/>
            <person name="Kuo A."/>
            <person name="Mondo S."/>
            <person name="Riley R."/>
            <person name="Otillar R."/>
            <person name="Haridas S."/>
            <person name="Lipzen A."/>
            <person name="Grimwood J."/>
            <person name="Schmutz J."/>
            <person name="Clum A."/>
            <person name="Reid I.D."/>
            <person name="Moisan M.C."/>
            <person name="Butler G."/>
            <person name="Nguyen T.T.M."/>
            <person name="Dewar K."/>
            <person name="Conant G."/>
            <person name="Drula E."/>
            <person name="Henrissat B."/>
            <person name="Hansel C."/>
            <person name="Singer S."/>
            <person name="Hutchinson M.I."/>
            <person name="de Vries R.P."/>
            <person name="Natvig D.O."/>
            <person name="Powell A.J."/>
            <person name="Tsang A."/>
            <person name="Grigoriev I.V."/>
        </authorList>
    </citation>
    <scope>NUCLEOTIDE SEQUENCE [LARGE SCALE GENOMIC DNA]</scope>
    <source>
        <strain evidence="6 7">CBS 620.91</strain>
    </source>
</reference>
<evidence type="ECO:0000256" key="3">
    <source>
        <dbReference type="PROSITE-ProRule" id="PRU00042"/>
    </source>
</evidence>
<dbReference type="PROSITE" id="PS50157">
    <property type="entry name" value="ZINC_FINGER_C2H2_2"/>
    <property type="match status" value="1"/>
</dbReference>
<evidence type="ECO:0000256" key="1">
    <source>
        <dbReference type="ARBA" id="ARBA00004123"/>
    </source>
</evidence>
<dbReference type="EMBL" id="JAZGSY010000119">
    <property type="protein sequence ID" value="KAL1840293.1"/>
    <property type="molecule type" value="Genomic_DNA"/>
</dbReference>
<evidence type="ECO:0000313" key="6">
    <source>
        <dbReference type="EMBL" id="KAL1840293.1"/>
    </source>
</evidence>
<dbReference type="InterPro" id="IPR036236">
    <property type="entry name" value="Znf_C2H2_sf"/>
</dbReference>
<sequence length="377" mass="42313">MELKQLPVLSLDIVNNNVDSDFDFLLSAGSTSSWFPPSRTPVSGRVTPGFQTGIDFNSSFSSSTTDSFTFGQLTPSSTRSFQFPVSPSTPVSDGMVEIGGCSALPSTPTRGLPEFHELPLFDNGDFLDAVQTTNREYAVANDFAMHALLSAPSAPTPFGLSSTNMTHWTYPESPIRFDMQSPARSVHMGQRFKRESGNDDTVPATPSTPSSHDEPFTPSPPSTPVSLANKRLRMVNQVRHRTTALQHQVQQGAPSCLGRRTRKEYSQMLDPEEDIKVEKAGNNPCEVEGCGKVFRRKEHLKRHIKTAHTNIRWICEFCSHRFNRFDNYKNHIGLHNRKPARPGDKEPRVKYYPEAKILLNQIEQNQRKRPRRRSVSP</sequence>
<feature type="region of interest" description="Disordered" evidence="4">
    <location>
        <begin position="184"/>
        <end position="227"/>
    </location>
</feature>
<evidence type="ECO:0000256" key="4">
    <source>
        <dbReference type="SAM" id="MobiDB-lite"/>
    </source>
</evidence>
<dbReference type="SUPFAM" id="SSF57667">
    <property type="entry name" value="beta-beta-alpha zinc fingers"/>
    <property type="match status" value="1"/>
</dbReference>
<evidence type="ECO:0000259" key="5">
    <source>
        <dbReference type="PROSITE" id="PS50157"/>
    </source>
</evidence>
<keyword evidence="2" id="KW-0539">Nucleus</keyword>
<keyword evidence="3" id="KW-0479">Metal-binding</keyword>
<dbReference type="InterPro" id="IPR013087">
    <property type="entry name" value="Znf_C2H2_type"/>
</dbReference>
<dbReference type="Gene3D" id="3.30.160.60">
    <property type="entry name" value="Classic Zinc Finger"/>
    <property type="match status" value="1"/>
</dbReference>
<dbReference type="PROSITE" id="PS00028">
    <property type="entry name" value="ZINC_FINGER_C2H2_1"/>
    <property type="match status" value="2"/>
</dbReference>
<dbReference type="InterPro" id="IPR052127">
    <property type="entry name" value="STE12_transcription_factor"/>
</dbReference>